<evidence type="ECO:0000256" key="1">
    <source>
        <dbReference type="SAM" id="Phobius"/>
    </source>
</evidence>
<organism evidence="2 3">
    <name type="scientific">Streptosporangium amethystogenes subsp. fukuiense</name>
    <dbReference type="NCBI Taxonomy" id="698418"/>
    <lineage>
        <taxon>Bacteria</taxon>
        <taxon>Bacillati</taxon>
        <taxon>Actinomycetota</taxon>
        <taxon>Actinomycetes</taxon>
        <taxon>Streptosporangiales</taxon>
        <taxon>Streptosporangiaceae</taxon>
        <taxon>Streptosporangium</taxon>
    </lineage>
</organism>
<comment type="caution">
    <text evidence="2">The sequence shown here is derived from an EMBL/GenBank/DDBJ whole genome shotgun (WGS) entry which is preliminary data.</text>
</comment>
<proteinExistence type="predicted"/>
<keyword evidence="1" id="KW-0812">Transmembrane</keyword>
<evidence type="ECO:0000313" key="3">
    <source>
        <dbReference type="Proteomes" id="UP001596514"/>
    </source>
</evidence>
<gene>
    <name evidence="2" type="ORF">ACFQVD_08415</name>
</gene>
<evidence type="ECO:0000313" key="2">
    <source>
        <dbReference type="EMBL" id="MFC7600129.1"/>
    </source>
</evidence>
<accession>A0ABW2SWS4</accession>
<sequence length="245" mass="26598">MGDIEDKFEAAHRRGWRLVAPRENQGDLASARDPAAIVFADDLKDAGRLARRWRTGRALVALAVVLLPAAAGYGVYRYTVTDIPRLRADATTQTGAAAFEAFVRSHERQIVYIDIRCESYAPDANTSDAKEIDPRSHCWFQGQDNYSDESPTAFLLSTFSHAATAYEWWNGPSHDSWAGQGVLLTYFPQKPVGSSTFFTQNNGDGSSGPGGLEAKGYFEIVISGTGAVGPPGLDIVDLRPRSAPS</sequence>
<keyword evidence="3" id="KW-1185">Reference proteome</keyword>
<feature type="transmembrane region" description="Helical" evidence="1">
    <location>
        <begin position="58"/>
        <end position="76"/>
    </location>
</feature>
<dbReference type="EMBL" id="JBHTEE010000001">
    <property type="protein sequence ID" value="MFC7600129.1"/>
    <property type="molecule type" value="Genomic_DNA"/>
</dbReference>
<reference evidence="3" key="1">
    <citation type="journal article" date="2019" name="Int. J. Syst. Evol. Microbiol.">
        <title>The Global Catalogue of Microorganisms (GCM) 10K type strain sequencing project: providing services to taxonomists for standard genome sequencing and annotation.</title>
        <authorList>
            <consortium name="The Broad Institute Genomics Platform"/>
            <consortium name="The Broad Institute Genome Sequencing Center for Infectious Disease"/>
            <person name="Wu L."/>
            <person name="Ma J."/>
        </authorList>
    </citation>
    <scope>NUCLEOTIDE SEQUENCE [LARGE SCALE GENOMIC DNA]</scope>
    <source>
        <strain evidence="3">JCM 10083</strain>
    </source>
</reference>
<dbReference type="RefSeq" id="WP_343981441.1">
    <property type="nucleotide sequence ID" value="NZ_BAAAGK010000222.1"/>
</dbReference>
<name>A0ABW2SWS4_9ACTN</name>
<keyword evidence="1" id="KW-0472">Membrane</keyword>
<protein>
    <submittedName>
        <fullName evidence="2">Uncharacterized protein</fullName>
    </submittedName>
</protein>
<keyword evidence="1" id="KW-1133">Transmembrane helix</keyword>
<dbReference type="Proteomes" id="UP001596514">
    <property type="component" value="Unassembled WGS sequence"/>
</dbReference>